<evidence type="ECO:0000313" key="1">
    <source>
        <dbReference type="EMBL" id="MBC1305503.1"/>
    </source>
</evidence>
<accession>A0ABR6SGJ8</accession>
<protein>
    <recommendedName>
        <fullName evidence="3">Helix-turn-helix domain-containing protein</fullName>
    </recommendedName>
</protein>
<reference evidence="1 2" key="1">
    <citation type="submission" date="2019-11" db="EMBL/GenBank/DDBJ databases">
        <title>Comparison of genomes from free-living endosymbiotic cyanobacteria isolated from Azolla.</title>
        <authorList>
            <person name="Thiel T."/>
            <person name="Pratte B."/>
        </authorList>
    </citation>
    <scope>NUCLEOTIDE SEQUENCE [LARGE SCALE GENOMIC DNA]</scope>
    <source>
        <strain evidence="1 2">N2B</strain>
        <plasmid evidence="1">pN2B-A</plasmid>
    </source>
</reference>
<dbReference type="Proteomes" id="UP000570851">
    <property type="component" value="Unassembled WGS sequence"/>
</dbReference>
<gene>
    <name evidence="1" type="ORF">GNE12_26785</name>
</gene>
<geneLocation type="plasmid" evidence="1">
    <name>pN2B-A</name>
</geneLocation>
<evidence type="ECO:0008006" key="3">
    <source>
        <dbReference type="Google" id="ProtNLM"/>
    </source>
</evidence>
<keyword evidence="2" id="KW-1185">Reference proteome</keyword>
<comment type="caution">
    <text evidence="1">The sequence shown here is derived from an EMBL/GenBank/DDBJ whole genome shotgun (WGS) entry which is preliminary data.</text>
</comment>
<dbReference type="GeneID" id="58727025"/>
<keyword evidence="1" id="KW-0614">Plasmid</keyword>
<name>A0ABR6SGJ8_ANAVA</name>
<proteinExistence type="predicted"/>
<dbReference type="EMBL" id="JACKZP010000269">
    <property type="protein sequence ID" value="MBC1305503.1"/>
    <property type="molecule type" value="Genomic_DNA"/>
</dbReference>
<dbReference type="RefSeq" id="WP_011316418.1">
    <property type="nucleotide sequence ID" value="NZ_JACKZP010000269.1"/>
</dbReference>
<sequence>MMSIKWTEEELDTLEEMAEMFTVKQIAFRLKRRGYYRTELAIACKLYKLGYSIRPTLDNYSCSEIAKSLCIHPTTITKWVRQGWLKAKKRSIHCYQVRSQDLKRFFQNPPASIRKRIAAIDPQVISYLVG</sequence>
<evidence type="ECO:0000313" key="2">
    <source>
        <dbReference type="Proteomes" id="UP000570851"/>
    </source>
</evidence>
<organism evidence="1 2">
    <name type="scientific">Trichormus variabilis N2B</name>
    <dbReference type="NCBI Taxonomy" id="2681315"/>
    <lineage>
        <taxon>Bacteria</taxon>
        <taxon>Bacillati</taxon>
        <taxon>Cyanobacteriota</taxon>
        <taxon>Cyanophyceae</taxon>
        <taxon>Nostocales</taxon>
        <taxon>Nostocaceae</taxon>
        <taxon>Trichormus</taxon>
    </lineage>
</organism>